<evidence type="ECO:0000313" key="1">
    <source>
        <dbReference type="EMBL" id="BDX07526.1"/>
    </source>
</evidence>
<dbReference type="Gene3D" id="2.30.30.400">
    <property type="entry name" value="Rof-like"/>
    <property type="match status" value="1"/>
</dbReference>
<sequence length="81" mass="9064">MLSCDLHDYLEIICMFHYEVSITLKNDTDIDGKALDVGLNAERQEVLTLESKSGIEAVLVEQIKLIEVLTPGARFKQVSLV</sequence>
<dbReference type="Proteomes" id="UP001333710">
    <property type="component" value="Chromosome"/>
</dbReference>
<evidence type="ECO:0008006" key="3">
    <source>
        <dbReference type="Google" id="ProtNLM"/>
    </source>
</evidence>
<evidence type="ECO:0000313" key="2">
    <source>
        <dbReference type="Proteomes" id="UP001333710"/>
    </source>
</evidence>
<dbReference type="AlphaFoldDB" id="A0AA48HMI4"/>
<keyword evidence="2" id="KW-1185">Reference proteome</keyword>
<dbReference type="SUPFAM" id="SSF101744">
    <property type="entry name" value="Rof/RNase P subunit-like"/>
    <property type="match status" value="1"/>
</dbReference>
<dbReference type="KEGG" id="pmaw:MACH26_30470"/>
<gene>
    <name evidence="1" type="ORF">MACH26_30470</name>
</gene>
<dbReference type="RefSeq" id="WP_338293559.1">
    <property type="nucleotide sequence ID" value="NZ_AP027272.1"/>
</dbReference>
<accession>A0AA48HMI4</accession>
<dbReference type="InterPro" id="IPR009778">
    <property type="entry name" value="ROF"/>
</dbReference>
<reference evidence="1" key="1">
    <citation type="submission" date="2023-01" db="EMBL/GenBank/DDBJ databases">
        <title>Complete genome sequence of Planctobacterium marinum strain Dej080120_11.</title>
        <authorList>
            <person name="Ueki S."/>
            <person name="Maruyama F."/>
        </authorList>
    </citation>
    <scope>NUCLEOTIDE SEQUENCE</scope>
    <source>
        <strain evidence="1">Dej080120_11</strain>
    </source>
</reference>
<dbReference type="EMBL" id="AP027272">
    <property type="protein sequence ID" value="BDX07526.1"/>
    <property type="molecule type" value="Genomic_DNA"/>
</dbReference>
<proteinExistence type="predicted"/>
<dbReference type="Pfam" id="PF07073">
    <property type="entry name" value="ROF"/>
    <property type="match status" value="1"/>
</dbReference>
<name>A0AA48HMI4_9ALTE</name>
<organism evidence="1 2">
    <name type="scientific">Planctobacterium marinum</name>
    <dbReference type="NCBI Taxonomy" id="1631968"/>
    <lineage>
        <taxon>Bacteria</taxon>
        <taxon>Pseudomonadati</taxon>
        <taxon>Pseudomonadota</taxon>
        <taxon>Gammaproteobacteria</taxon>
        <taxon>Alteromonadales</taxon>
        <taxon>Alteromonadaceae</taxon>
        <taxon>Planctobacterium</taxon>
    </lineage>
</organism>
<protein>
    <recommendedName>
        <fullName evidence="3">Rho-specific inhibitor of transcription termination (YaeO)</fullName>
    </recommendedName>
</protein>
<dbReference type="InterPro" id="IPR038626">
    <property type="entry name" value="Rof-like_sf"/>
</dbReference>
<dbReference type="InterPro" id="IPR023534">
    <property type="entry name" value="Rof/RNase_P-like"/>
</dbReference>